<dbReference type="EMBL" id="LFIW01001979">
    <property type="protein sequence ID" value="KZL80151.1"/>
    <property type="molecule type" value="Genomic_DNA"/>
</dbReference>
<evidence type="ECO:0000256" key="2">
    <source>
        <dbReference type="SAM" id="SignalP"/>
    </source>
</evidence>
<proteinExistence type="predicted"/>
<feature type="region of interest" description="Disordered" evidence="1">
    <location>
        <begin position="317"/>
        <end position="349"/>
    </location>
</feature>
<accession>A0A167AHP4</accession>
<dbReference type="InterPro" id="IPR046676">
    <property type="entry name" value="DUF6546"/>
</dbReference>
<reference evidence="4 5" key="1">
    <citation type="submission" date="2015-06" db="EMBL/GenBank/DDBJ databases">
        <title>Survival trade-offs in plant roots during colonization by closely related pathogenic and mutualistic fungi.</title>
        <authorList>
            <person name="Hacquard S."/>
            <person name="Kracher B."/>
            <person name="Hiruma K."/>
            <person name="Weinman A."/>
            <person name="Muench P."/>
            <person name="Garrido Oter R."/>
            <person name="Ver Loren van Themaat E."/>
            <person name="Dallerey J.-F."/>
            <person name="Damm U."/>
            <person name="Henrissat B."/>
            <person name="Lespinet O."/>
            <person name="Thon M."/>
            <person name="Kemen E."/>
            <person name="McHardy A.C."/>
            <person name="Schulze-Lefert P."/>
            <person name="O'Connell R.J."/>
        </authorList>
    </citation>
    <scope>NUCLEOTIDE SEQUENCE [LARGE SCALE GENOMIC DNA]</scope>
    <source>
        <strain evidence="4 5">MAFF 238704</strain>
    </source>
</reference>
<gene>
    <name evidence="4" type="ORF">CI238_05438</name>
</gene>
<sequence>MYLSSLVILVGGAGMVAAKGCHGDNLLRAMERHNGTAYCSSFLKILGNKIASRLPAGVPATYAPGPVSSACSCLLGLKPTTRVPCHSLSATTSPIIDSSKYGGVDTATVMTSSSVAVPDTLCLSTMSHTTLDGGYTYSFSGSGLSSPMALTCGLALITKTIQVTETIVSTIYIYSSATFSNSEDTSTSTPRFPFPSDGDSGGRPAPPRRTNTITVGSSGTASGWGLTATLITNSTVSQTSLGAGVDSTAGMNTIISSNSEISSDSIVARPPRPTTIVLNASTTTVTDAPLPAPSRTLITSTTSILTDTGTDGASTWTLSGMSSSSADSTNETTVTSSPQAPPAATTITSGTGGVGSTWIITMGTTSRIEPFPISTSTTQFFTPSEAASEVLRVVTSFLGGVRSTWTVIGGSTVTGSLSSMTSASSEAPSQTVTGGFTIITSVIEGVESTWTVIRGSTVTLQPSGMTGVQTSSPTPSETATIPFSIITSVIGGVGSTWTAVGASTIISSLNGSARTLTPSIVPSETASGVMSVITNITQSLGSTWTVIGGSILVSSSNSSTAAIASSSSETVSSAFSVIASTIGGVASTWTLIEGSTLLRPSASTFSPSASTSLITTETGGVASSWTAVEGSTVSDIFNGTMPTLTQSAAVSVITSVFDGVGSTWTANRGSTFIGLSDISYSAILTLPPGASVVTSTIDGIASSWTIIRGSTIFGTASISTVNSAETERATVITSIVGGVASSWTEIGGSTIFGSANSMAEISTVSATPKVFTSDINGVVSTWTVVGGSTVFDTLTQRSMSTRSPTASAATVGGSVIPSWSISAGTTVVNTLNGSIPTRIGSASGAALSSYSSATTHSSATPTLGYDSAFTGISIVVAQNGSTCYALPIPTASLHESLLDNTGREPPYIDAFYLDANNNSVKYLRLRDNNTDPSLIDVSDPSRLAIIDKDGDIISIDSEGLHFTSANCSPKIDVFISGFFEQLSTLTNTSCGDINSISANDTGTPVSLPVSKGTLDGRQERTFDVVLDLTDQCDDPVRADLPVSVFLGDTECVVLPKSAGQFVANCAFPGGESTSMECETSVQQTLDHLTQGSFAGTCPPFTSVWSLFSQGLSSVVNVDALLKPFLDAGLDLGTDLGRGILSVIDSYIVVYDFSTLTFRNSTSEGGSSLGYMMEEYGVTAIRKDACRSLLFSETLNLTFTTGMSMKPVPLAKISTVPSPPPEYERNVTDPLSFACCPNPSKCIAKDGEEGYPPEAAVTGSDCLCGTTLEGRGIGFRTGRCLGYNQCNATSPCAKGALLWVCCLCKWNGVFFAKAWEMMSEFVCDGNIWWHALMLKFFNHNMSEVQPAATAVPMELQLMIMRELADTHGLPISQSRGITFYACVSKVWQTLFDSLTFKNLIIRPSDLSPFRCFTRNSGRQSLVRHFWLRIEKPLSQEQEDLRVIRFLFNLWTTLSTWPARALGQGLTLELSSHTYVGLVKYVKYAPPDDQGLYSKHLETGSLEAYDGFQKFAPHAAIHAGATTNLFTWGNIEFRTIELPRVEAVIKLLTRRVDTRNIKAKGLSQIIESLSRLEEIHMEIWGIGQALQERSWLKVSYPRNSLLFYLQALLIIFDTVYQHRSRNLPCSTRRFARLIPRITYHGEPPGMKAVHFFHHLLGGAVENRSADSDKQSYQESLEFRELTSLTLTSGCFSLLGDTSQERLIWHKDVENLLLMAAEAVTRMPKLQLMEVWNGRDGQASIFHYKISWSSTEEIEVLGWDVFQAWEKTVSLHERRELRAEVVRLSHGSFEYYGSTLPYLYSREDTMNPVPAAQII</sequence>
<name>A0A167AHP4_COLIC</name>
<feature type="compositionally biased region" description="Polar residues" evidence="1">
    <location>
        <begin position="180"/>
        <end position="190"/>
    </location>
</feature>
<comment type="caution">
    <text evidence="4">The sequence shown here is derived from an EMBL/GenBank/DDBJ whole genome shotgun (WGS) entry which is preliminary data.</text>
</comment>
<feature type="compositionally biased region" description="Polar residues" evidence="1">
    <location>
        <begin position="326"/>
        <end position="338"/>
    </location>
</feature>
<keyword evidence="5" id="KW-1185">Reference proteome</keyword>
<evidence type="ECO:0000256" key="1">
    <source>
        <dbReference type="SAM" id="MobiDB-lite"/>
    </source>
</evidence>
<feature type="chain" id="PRO_5007883639" description="DUF6546 domain-containing protein" evidence="2">
    <location>
        <begin position="19"/>
        <end position="1812"/>
    </location>
</feature>
<feature type="region of interest" description="Disordered" evidence="1">
    <location>
        <begin position="180"/>
        <end position="218"/>
    </location>
</feature>
<keyword evidence="2" id="KW-0732">Signal</keyword>
<dbReference type="STRING" id="1573173.A0A167AHP4"/>
<evidence type="ECO:0000313" key="4">
    <source>
        <dbReference type="EMBL" id="KZL80151.1"/>
    </source>
</evidence>
<protein>
    <recommendedName>
        <fullName evidence="3">DUF6546 domain-containing protein</fullName>
    </recommendedName>
</protein>
<evidence type="ECO:0000259" key="3">
    <source>
        <dbReference type="Pfam" id="PF20183"/>
    </source>
</evidence>
<feature type="signal peptide" evidence="2">
    <location>
        <begin position="1"/>
        <end position="18"/>
    </location>
</feature>
<feature type="compositionally biased region" description="Polar residues" evidence="1">
    <location>
        <begin position="209"/>
        <end position="218"/>
    </location>
</feature>
<feature type="domain" description="DUF6546" evidence="3">
    <location>
        <begin position="1646"/>
        <end position="1800"/>
    </location>
</feature>
<dbReference type="Pfam" id="PF20183">
    <property type="entry name" value="DUF6546"/>
    <property type="match status" value="1"/>
</dbReference>
<evidence type="ECO:0000313" key="5">
    <source>
        <dbReference type="Proteomes" id="UP000076584"/>
    </source>
</evidence>
<dbReference type="Proteomes" id="UP000076584">
    <property type="component" value="Unassembled WGS sequence"/>
</dbReference>
<organism evidence="4 5">
    <name type="scientific">Colletotrichum incanum</name>
    <name type="common">Soybean anthracnose fungus</name>
    <dbReference type="NCBI Taxonomy" id="1573173"/>
    <lineage>
        <taxon>Eukaryota</taxon>
        <taxon>Fungi</taxon>
        <taxon>Dikarya</taxon>
        <taxon>Ascomycota</taxon>
        <taxon>Pezizomycotina</taxon>
        <taxon>Sordariomycetes</taxon>
        <taxon>Hypocreomycetidae</taxon>
        <taxon>Glomerellales</taxon>
        <taxon>Glomerellaceae</taxon>
        <taxon>Colletotrichum</taxon>
        <taxon>Colletotrichum spaethianum species complex</taxon>
    </lineage>
</organism>